<gene>
    <name evidence="2" type="ORF">STAS_04530</name>
</gene>
<proteinExistence type="predicted"/>
<evidence type="ECO:0000256" key="1">
    <source>
        <dbReference type="SAM" id="MobiDB-lite"/>
    </source>
</evidence>
<dbReference type="AlphaFoldDB" id="A0A5A7P7S3"/>
<evidence type="ECO:0000313" key="3">
    <source>
        <dbReference type="Proteomes" id="UP000325081"/>
    </source>
</evidence>
<accession>A0A5A7P7S3</accession>
<dbReference type="EMBL" id="BKCP01003002">
    <property type="protein sequence ID" value="GER28721.1"/>
    <property type="molecule type" value="Genomic_DNA"/>
</dbReference>
<keyword evidence="2" id="KW-0238">DNA-binding</keyword>
<name>A0A5A7P7S3_STRAF</name>
<dbReference type="Proteomes" id="UP000325081">
    <property type="component" value="Unassembled WGS sequence"/>
</dbReference>
<sequence length="108" mass="12611">MVLSPTAEFPPKFKFKFKLLEPVSGRTLWTRPNCRRRTRSGRRSEKRLPTLSNLKVRRTPRTDPNPLGVKMSGKPTDSPRRLRNLCTAMSIEEIREAYMELRGRRSDP</sequence>
<organism evidence="2 3">
    <name type="scientific">Striga asiatica</name>
    <name type="common">Asiatic witchweed</name>
    <name type="synonym">Buchnera asiatica</name>
    <dbReference type="NCBI Taxonomy" id="4170"/>
    <lineage>
        <taxon>Eukaryota</taxon>
        <taxon>Viridiplantae</taxon>
        <taxon>Streptophyta</taxon>
        <taxon>Embryophyta</taxon>
        <taxon>Tracheophyta</taxon>
        <taxon>Spermatophyta</taxon>
        <taxon>Magnoliopsida</taxon>
        <taxon>eudicotyledons</taxon>
        <taxon>Gunneridae</taxon>
        <taxon>Pentapetalae</taxon>
        <taxon>asterids</taxon>
        <taxon>lamiids</taxon>
        <taxon>Lamiales</taxon>
        <taxon>Orobanchaceae</taxon>
        <taxon>Buchnereae</taxon>
        <taxon>Striga</taxon>
    </lineage>
</organism>
<keyword evidence="3" id="KW-1185">Reference proteome</keyword>
<comment type="caution">
    <text evidence="2">The sequence shown here is derived from an EMBL/GenBank/DDBJ whole genome shotgun (WGS) entry which is preliminary data.</text>
</comment>
<protein>
    <submittedName>
        <fullName evidence="2">Basic helix-loop-helix (BHLH) DNA-bindingsuperfamily protein</fullName>
    </submittedName>
</protein>
<evidence type="ECO:0000313" key="2">
    <source>
        <dbReference type="EMBL" id="GER28721.1"/>
    </source>
</evidence>
<reference evidence="3" key="1">
    <citation type="journal article" date="2019" name="Curr. Biol.">
        <title>Genome Sequence of Striga asiatica Provides Insight into the Evolution of Plant Parasitism.</title>
        <authorList>
            <person name="Yoshida S."/>
            <person name="Kim S."/>
            <person name="Wafula E.K."/>
            <person name="Tanskanen J."/>
            <person name="Kim Y.M."/>
            <person name="Honaas L."/>
            <person name="Yang Z."/>
            <person name="Spallek T."/>
            <person name="Conn C.E."/>
            <person name="Ichihashi Y."/>
            <person name="Cheong K."/>
            <person name="Cui S."/>
            <person name="Der J.P."/>
            <person name="Gundlach H."/>
            <person name="Jiao Y."/>
            <person name="Hori C."/>
            <person name="Ishida J.K."/>
            <person name="Kasahara H."/>
            <person name="Kiba T."/>
            <person name="Kim M.S."/>
            <person name="Koo N."/>
            <person name="Laohavisit A."/>
            <person name="Lee Y.H."/>
            <person name="Lumba S."/>
            <person name="McCourt P."/>
            <person name="Mortimer J.C."/>
            <person name="Mutuku J.M."/>
            <person name="Nomura T."/>
            <person name="Sasaki-Sekimoto Y."/>
            <person name="Seto Y."/>
            <person name="Wang Y."/>
            <person name="Wakatake T."/>
            <person name="Sakakibara H."/>
            <person name="Demura T."/>
            <person name="Yamaguchi S."/>
            <person name="Yoneyama K."/>
            <person name="Manabe R.I."/>
            <person name="Nelson D.C."/>
            <person name="Schulman A.H."/>
            <person name="Timko M.P."/>
            <person name="dePamphilis C.W."/>
            <person name="Choi D."/>
            <person name="Shirasu K."/>
        </authorList>
    </citation>
    <scope>NUCLEOTIDE SEQUENCE [LARGE SCALE GENOMIC DNA]</scope>
    <source>
        <strain evidence="3">cv. UVA1</strain>
    </source>
</reference>
<dbReference type="GO" id="GO:0003677">
    <property type="term" value="F:DNA binding"/>
    <property type="evidence" value="ECO:0007669"/>
    <property type="project" value="UniProtKB-KW"/>
</dbReference>
<feature type="region of interest" description="Disordered" evidence="1">
    <location>
        <begin position="31"/>
        <end position="81"/>
    </location>
</feature>